<dbReference type="Pfam" id="PF02687">
    <property type="entry name" value="FtsX"/>
    <property type="match status" value="2"/>
</dbReference>
<feature type="region of interest" description="Disordered" evidence="6">
    <location>
        <begin position="418"/>
        <end position="440"/>
    </location>
</feature>
<keyword evidence="5 7" id="KW-0472">Membrane</keyword>
<feature type="transmembrane region" description="Helical" evidence="7">
    <location>
        <begin position="732"/>
        <end position="752"/>
    </location>
</feature>
<evidence type="ECO:0000259" key="8">
    <source>
        <dbReference type="Pfam" id="PF02687"/>
    </source>
</evidence>
<evidence type="ECO:0000256" key="2">
    <source>
        <dbReference type="ARBA" id="ARBA00022475"/>
    </source>
</evidence>
<evidence type="ECO:0000256" key="6">
    <source>
        <dbReference type="SAM" id="MobiDB-lite"/>
    </source>
</evidence>
<evidence type="ECO:0000313" key="11">
    <source>
        <dbReference type="Proteomes" id="UP000054874"/>
    </source>
</evidence>
<dbReference type="OrthoDB" id="5137249at2"/>
<evidence type="ECO:0000256" key="5">
    <source>
        <dbReference type="ARBA" id="ARBA00023136"/>
    </source>
</evidence>
<dbReference type="PANTHER" id="PTHR30287">
    <property type="entry name" value="MEMBRANE COMPONENT OF PREDICTED ABC SUPERFAMILY METABOLITE UPTAKE TRANSPORTER"/>
    <property type="match status" value="1"/>
</dbReference>
<feature type="compositionally biased region" description="Basic and acidic residues" evidence="6">
    <location>
        <begin position="420"/>
        <end position="440"/>
    </location>
</feature>
<keyword evidence="4 7" id="KW-1133">Transmembrane helix</keyword>
<reference evidence="10 11" key="1">
    <citation type="submission" date="2015-11" db="EMBL/GenBank/DDBJ databases">
        <title>Butyribacter intestini gen. nov., sp. nov., a butyric acid-producing bacterium of the family Lachnospiraceae isolated from the human faeces.</title>
        <authorList>
            <person name="Zou Y."/>
            <person name="Xue W."/>
            <person name="Luo G."/>
            <person name="Lv M."/>
        </authorList>
    </citation>
    <scope>NUCLEOTIDE SEQUENCE [LARGE SCALE GENOMIC DNA]</scope>
    <source>
        <strain evidence="10 11">ACET-33324</strain>
    </source>
</reference>
<dbReference type="InterPro" id="IPR003838">
    <property type="entry name" value="ABC3_permease_C"/>
</dbReference>
<dbReference type="STRING" id="290052.ASU35_10770"/>
<dbReference type="PANTHER" id="PTHR30287:SF1">
    <property type="entry name" value="INNER MEMBRANE PROTEIN"/>
    <property type="match status" value="1"/>
</dbReference>
<dbReference type="Proteomes" id="UP000054874">
    <property type="component" value="Unassembled WGS sequence"/>
</dbReference>
<feature type="domain" description="ABC3 transporter permease C-terminal" evidence="8">
    <location>
        <begin position="970"/>
        <end position="1087"/>
    </location>
</feature>
<sequence length="1096" mass="123331">MKTKALRKEFYMEIKKTYNRFLSIFLIVALGVAFFSGIRASEPDMELSADKFYDENNYMDIRVLSTLGLTKEDVSALKAVKGVEAVVPSYSTDVLSFREDGMYTLKVFSVSEQLNEITPIKGRLPEKSGECILDSGLEEFGYKLGDRITIESGTEAAISDSFAVTEYTVVGMGITPAYLSVQRESSRIGRGYVDGFMAVPEEDFDMEAYTEIYLSVAGAKELVSYRADYQDLVDGVIDAVRVIQPERENARYQEVKTEADEKIADAEKELADGKKEAEEKLLDGYKKITDAKQELSDGKKEIADGKKEIAENKKKLTDAQKEIDAGEKKLADGKKNYEKGKKELEVNKLELKEKKAELLKGKSKLEAGKKELETKKEELKAQEVQFEQAKAAGLLDEATVAATQQGLEAGKQQLAAAEAELSKSEKEILAGERQLSEGEKQLAAGERELAKAKETLEASEKELSKGQKEIDKGLRELAKAEKEIKDGEKELLEGEEELAEKEAKYWEEKAKADKEIADAEEELSDAKRELADLEMPKWYVLGREYSQVYTEFGQNAERIGAIGEVFPVFFFLIAALVCLTTMTRMVEEERTQIGTLKALGYSRSSIAAKYLLYAGLASLSGGIFGALVGQKILPMVIVNAYRMMYVNLPYCLLPYNMWYSVTSIAIVMACTVLAAYFACMKELRTNAAQLMRPEAPKAGKRVLLERMEFIWRRLSFGQKSSVRNLFRYKKRFFMTIIGIGGCMALLLVGFGVKDSIFNIARFQYEELFHYSGSIIKKEAASEKELSQLYEYLDSNKNIQSYLPVYQTSVNLTAGTTEKNAYLVCPENTGEFGNYIRFRDRLSQEEYALTEDMEGIILTEKMASMLGVGVGDTVTIKLDDTTRADATITYITENYALHYVYLSAGVYEKLFGEYPEFNLLFYETYDSSEIARDTFAKEVLNYEAASEVQSNAEAKKNVEDMLDSLNVVVYVLIICAGLLAFVVLYNLNNININERRRELATLRVLGFYNREVAAYVYRESIMLTGIGIVVGIFLGIVLHRYVILTAEIDMLMFGRNINKISFLYSAILTAVFSALINWIMYFKLKKIDMVESLKSIE</sequence>
<feature type="transmembrane region" description="Helical" evidence="7">
    <location>
        <begin position="657"/>
        <end position="679"/>
    </location>
</feature>
<evidence type="ECO:0000259" key="9">
    <source>
        <dbReference type="Pfam" id="PF12704"/>
    </source>
</evidence>
<comment type="subcellular location">
    <subcellularLocation>
        <location evidence="1">Cell membrane</location>
        <topology evidence="1">Multi-pass membrane protein</topology>
    </subcellularLocation>
</comment>
<dbReference type="GO" id="GO:0005886">
    <property type="term" value="C:plasma membrane"/>
    <property type="evidence" value="ECO:0007669"/>
    <property type="project" value="UniProtKB-SubCell"/>
</dbReference>
<dbReference type="InterPro" id="IPR038766">
    <property type="entry name" value="Membrane_comp_ABC_pdt"/>
</dbReference>
<dbReference type="AlphaFoldDB" id="A0A0V8QES6"/>
<keyword evidence="3 7" id="KW-0812">Transmembrane</keyword>
<evidence type="ECO:0000256" key="7">
    <source>
        <dbReference type="SAM" id="Phobius"/>
    </source>
</evidence>
<protein>
    <submittedName>
        <fullName evidence="10">Uncharacterized protein</fullName>
    </submittedName>
</protein>
<feature type="domain" description="MacB-like periplasmic core" evidence="9">
    <location>
        <begin position="24"/>
        <end position="193"/>
    </location>
</feature>
<feature type="transmembrane region" description="Helical" evidence="7">
    <location>
        <begin position="610"/>
        <end position="637"/>
    </location>
</feature>
<accession>A0A0V8QES6</accession>
<organism evidence="10 11">
    <name type="scientific">Acetivibrio ethanolgignens</name>
    <dbReference type="NCBI Taxonomy" id="290052"/>
    <lineage>
        <taxon>Bacteria</taxon>
        <taxon>Bacillati</taxon>
        <taxon>Bacillota</taxon>
        <taxon>Clostridia</taxon>
        <taxon>Eubacteriales</taxon>
        <taxon>Oscillospiraceae</taxon>
        <taxon>Acetivibrio</taxon>
    </lineage>
</organism>
<dbReference type="InterPro" id="IPR025857">
    <property type="entry name" value="MacB_PCD"/>
</dbReference>
<feature type="transmembrane region" description="Helical" evidence="7">
    <location>
        <begin position="1061"/>
        <end position="1081"/>
    </location>
</feature>
<feature type="transmembrane region" description="Helical" evidence="7">
    <location>
        <begin position="966"/>
        <end position="986"/>
    </location>
</feature>
<keyword evidence="11" id="KW-1185">Reference proteome</keyword>
<name>A0A0V8QES6_9FIRM</name>
<keyword evidence="2" id="KW-1003">Cell membrane</keyword>
<comment type="caution">
    <text evidence="10">The sequence shown here is derived from an EMBL/GenBank/DDBJ whole genome shotgun (WGS) entry which is preliminary data.</text>
</comment>
<evidence type="ECO:0000313" key="10">
    <source>
        <dbReference type="EMBL" id="KSV58970.1"/>
    </source>
</evidence>
<feature type="transmembrane region" description="Helical" evidence="7">
    <location>
        <begin position="1019"/>
        <end position="1041"/>
    </location>
</feature>
<dbReference type="RefSeq" id="WP_058352813.1">
    <property type="nucleotide sequence ID" value="NZ_CABMMD010000155.1"/>
</dbReference>
<feature type="transmembrane region" description="Helical" evidence="7">
    <location>
        <begin position="565"/>
        <end position="582"/>
    </location>
</feature>
<feature type="domain" description="ABC3 transporter permease C-terminal" evidence="8">
    <location>
        <begin position="565"/>
        <end position="683"/>
    </location>
</feature>
<proteinExistence type="predicted"/>
<gene>
    <name evidence="10" type="ORF">ASU35_10770</name>
</gene>
<evidence type="ECO:0000256" key="4">
    <source>
        <dbReference type="ARBA" id="ARBA00022989"/>
    </source>
</evidence>
<evidence type="ECO:0000256" key="3">
    <source>
        <dbReference type="ARBA" id="ARBA00022692"/>
    </source>
</evidence>
<dbReference type="EMBL" id="LNAM01000155">
    <property type="protein sequence ID" value="KSV58970.1"/>
    <property type="molecule type" value="Genomic_DNA"/>
</dbReference>
<evidence type="ECO:0000256" key="1">
    <source>
        <dbReference type="ARBA" id="ARBA00004651"/>
    </source>
</evidence>
<dbReference type="Pfam" id="PF12704">
    <property type="entry name" value="MacB_PCD"/>
    <property type="match status" value="1"/>
</dbReference>